<keyword evidence="2" id="KW-1185">Reference proteome</keyword>
<evidence type="ECO:0000313" key="1">
    <source>
        <dbReference type="EMBL" id="WBP89518.1"/>
    </source>
</evidence>
<reference evidence="2" key="1">
    <citation type="submission" date="2022-12" db="EMBL/GenBank/DDBJ databases">
        <authorList>
            <person name="Mo P."/>
        </authorList>
    </citation>
    <scope>NUCLEOTIDE SEQUENCE [LARGE SCALE GENOMIC DNA]</scope>
    <source>
        <strain evidence="2">HUAS 3-15</strain>
    </source>
</reference>
<dbReference type="EMBL" id="CP115450">
    <property type="protein sequence ID" value="WBP89518.1"/>
    <property type="molecule type" value="Genomic_DNA"/>
</dbReference>
<proteinExistence type="predicted"/>
<sequence length="91" mass="10052">MTVIARYLTVAGSGISDRELTVDIIDEALKRGRLTVVCRGCAWGDSHQTGSYYDDTDEQTAQRIAETLPAARKSAQEHAEKCRALPIDDNR</sequence>
<organism evidence="1 2">
    <name type="scientific">Kitasatospora cathayae</name>
    <dbReference type="NCBI Taxonomy" id="3004092"/>
    <lineage>
        <taxon>Bacteria</taxon>
        <taxon>Bacillati</taxon>
        <taxon>Actinomycetota</taxon>
        <taxon>Actinomycetes</taxon>
        <taxon>Kitasatosporales</taxon>
        <taxon>Streptomycetaceae</taxon>
        <taxon>Kitasatospora</taxon>
    </lineage>
</organism>
<gene>
    <name evidence="1" type="ORF">O1G21_29205</name>
</gene>
<accession>A0ABY7Q9U3</accession>
<name>A0ABY7Q9U3_9ACTN</name>
<evidence type="ECO:0000313" key="2">
    <source>
        <dbReference type="Proteomes" id="UP001212821"/>
    </source>
</evidence>
<protein>
    <submittedName>
        <fullName evidence="1">Uncharacterized protein</fullName>
    </submittedName>
</protein>
<dbReference type="Proteomes" id="UP001212821">
    <property type="component" value="Chromosome"/>
</dbReference>
<dbReference type="RefSeq" id="WP_270147862.1">
    <property type="nucleotide sequence ID" value="NZ_CP115450.1"/>
</dbReference>